<protein>
    <submittedName>
        <fullName evidence="6">Transcriptional regulator, TetR family</fullName>
    </submittedName>
</protein>
<accession>A0A1H0HGM8</accession>
<sequence>MAAASGRTHVTQRERSDSTIEALLAAAREQFATHGYHAASLDAVCGQAHMTKGALYHHFSGKKDLFRAVYEREQRRLARVVARAYTAAETAEPGAWQAVYAGARAFLAEVLAADVQRITLLDAPSALGTDAIREMSTGCLQMMQEGIRRAAEAGDIATRSVPALGHLLYGALCESAMAIAGAEDQEEALAETLGELEGLFDALAVAGRKPLGAGAY</sequence>
<dbReference type="GO" id="GO:0003700">
    <property type="term" value="F:DNA-binding transcription factor activity"/>
    <property type="evidence" value="ECO:0007669"/>
    <property type="project" value="TreeGrafter"/>
</dbReference>
<keyword evidence="3" id="KW-0804">Transcription</keyword>
<keyword evidence="7" id="KW-1185">Reference proteome</keyword>
<dbReference type="PROSITE" id="PS50977">
    <property type="entry name" value="HTH_TETR_2"/>
    <property type="match status" value="1"/>
</dbReference>
<dbReference type="GO" id="GO:0000976">
    <property type="term" value="F:transcription cis-regulatory region binding"/>
    <property type="evidence" value="ECO:0007669"/>
    <property type="project" value="TreeGrafter"/>
</dbReference>
<gene>
    <name evidence="6" type="ORF">SAMN05216259_10852</name>
</gene>
<dbReference type="Pfam" id="PF00440">
    <property type="entry name" value="TetR_N"/>
    <property type="match status" value="1"/>
</dbReference>
<evidence type="ECO:0000256" key="1">
    <source>
        <dbReference type="ARBA" id="ARBA00023015"/>
    </source>
</evidence>
<reference evidence="6 7" key="1">
    <citation type="submission" date="2016-10" db="EMBL/GenBank/DDBJ databases">
        <authorList>
            <person name="de Groot N.N."/>
        </authorList>
    </citation>
    <scope>NUCLEOTIDE SEQUENCE [LARGE SCALE GENOMIC DNA]</scope>
    <source>
        <strain evidence="6 7">CGMCC 4.2022</strain>
    </source>
</reference>
<evidence type="ECO:0000313" key="6">
    <source>
        <dbReference type="EMBL" id="SDO18366.1"/>
    </source>
</evidence>
<proteinExistence type="predicted"/>
<dbReference type="SUPFAM" id="SSF46689">
    <property type="entry name" value="Homeodomain-like"/>
    <property type="match status" value="1"/>
</dbReference>
<name>A0A1H0HGM8_9ACTN</name>
<evidence type="ECO:0000313" key="7">
    <source>
        <dbReference type="Proteomes" id="UP000199341"/>
    </source>
</evidence>
<dbReference type="EMBL" id="FNIE01000008">
    <property type="protein sequence ID" value="SDO18366.1"/>
    <property type="molecule type" value="Genomic_DNA"/>
</dbReference>
<evidence type="ECO:0000256" key="3">
    <source>
        <dbReference type="ARBA" id="ARBA00023163"/>
    </source>
</evidence>
<dbReference type="PANTHER" id="PTHR30055">
    <property type="entry name" value="HTH-TYPE TRANSCRIPTIONAL REGULATOR RUTR"/>
    <property type="match status" value="1"/>
</dbReference>
<dbReference type="RefSeq" id="WP_093785624.1">
    <property type="nucleotide sequence ID" value="NZ_FNIE01000008.1"/>
</dbReference>
<dbReference type="InterPro" id="IPR001647">
    <property type="entry name" value="HTH_TetR"/>
</dbReference>
<keyword evidence="1" id="KW-0805">Transcription regulation</keyword>
<dbReference type="OrthoDB" id="9805134at2"/>
<dbReference type="PANTHER" id="PTHR30055:SF234">
    <property type="entry name" value="HTH-TYPE TRANSCRIPTIONAL REGULATOR BETI"/>
    <property type="match status" value="1"/>
</dbReference>
<feature type="DNA-binding region" description="H-T-H motif" evidence="4">
    <location>
        <begin position="40"/>
        <end position="59"/>
    </location>
</feature>
<dbReference type="Proteomes" id="UP000199341">
    <property type="component" value="Unassembled WGS sequence"/>
</dbReference>
<dbReference type="PRINTS" id="PR00455">
    <property type="entry name" value="HTHTETR"/>
</dbReference>
<evidence type="ECO:0000256" key="2">
    <source>
        <dbReference type="ARBA" id="ARBA00023125"/>
    </source>
</evidence>
<dbReference type="Pfam" id="PF21351">
    <property type="entry name" value="TetR_C_41"/>
    <property type="match status" value="1"/>
</dbReference>
<dbReference type="Gene3D" id="1.10.357.10">
    <property type="entry name" value="Tetracycline Repressor, domain 2"/>
    <property type="match status" value="1"/>
</dbReference>
<keyword evidence="2 4" id="KW-0238">DNA-binding</keyword>
<evidence type="ECO:0000256" key="4">
    <source>
        <dbReference type="PROSITE-ProRule" id="PRU00335"/>
    </source>
</evidence>
<dbReference type="InterPro" id="IPR009057">
    <property type="entry name" value="Homeodomain-like_sf"/>
</dbReference>
<dbReference type="AlphaFoldDB" id="A0A1H0HGM8"/>
<dbReference type="InterPro" id="IPR049484">
    <property type="entry name" value="Rv0078-like_C"/>
</dbReference>
<organism evidence="6 7">
    <name type="scientific">Actinacidiphila guanduensis</name>
    <dbReference type="NCBI Taxonomy" id="310781"/>
    <lineage>
        <taxon>Bacteria</taxon>
        <taxon>Bacillati</taxon>
        <taxon>Actinomycetota</taxon>
        <taxon>Actinomycetes</taxon>
        <taxon>Kitasatosporales</taxon>
        <taxon>Streptomycetaceae</taxon>
        <taxon>Actinacidiphila</taxon>
    </lineage>
</organism>
<feature type="domain" description="HTH tetR-type" evidence="5">
    <location>
        <begin position="17"/>
        <end position="77"/>
    </location>
</feature>
<dbReference type="InterPro" id="IPR050109">
    <property type="entry name" value="HTH-type_TetR-like_transc_reg"/>
</dbReference>
<evidence type="ECO:0000259" key="5">
    <source>
        <dbReference type="PROSITE" id="PS50977"/>
    </source>
</evidence>